<dbReference type="VEuPathDB" id="VectorBase:HLOH_050823"/>
<evidence type="ECO:0000313" key="2">
    <source>
        <dbReference type="EMBL" id="KAH9361421.1"/>
    </source>
</evidence>
<reference evidence="2 3" key="1">
    <citation type="journal article" date="2020" name="Cell">
        <title>Large-Scale Comparative Analyses of Tick Genomes Elucidate Their Genetic Diversity and Vector Capacities.</title>
        <authorList>
            <consortium name="Tick Genome and Microbiome Consortium (TIGMIC)"/>
            <person name="Jia N."/>
            <person name="Wang J."/>
            <person name="Shi W."/>
            <person name="Du L."/>
            <person name="Sun Y."/>
            <person name="Zhan W."/>
            <person name="Jiang J.F."/>
            <person name="Wang Q."/>
            <person name="Zhang B."/>
            <person name="Ji P."/>
            <person name="Bell-Sakyi L."/>
            <person name="Cui X.M."/>
            <person name="Yuan T.T."/>
            <person name="Jiang B.G."/>
            <person name="Yang W.F."/>
            <person name="Lam T.T."/>
            <person name="Chang Q.C."/>
            <person name="Ding S.J."/>
            <person name="Wang X.J."/>
            <person name="Zhu J.G."/>
            <person name="Ruan X.D."/>
            <person name="Zhao L."/>
            <person name="Wei J.T."/>
            <person name="Ye R.Z."/>
            <person name="Que T.C."/>
            <person name="Du C.H."/>
            <person name="Zhou Y.H."/>
            <person name="Cheng J.X."/>
            <person name="Dai P.F."/>
            <person name="Guo W.B."/>
            <person name="Han X.H."/>
            <person name="Huang E.J."/>
            <person name="Li L.F."/>
            <person name="Wei W."/>
            <person name="Gao Y.C."/>
            <person name="Liu J.Z."/>
            <person name="Shao H.Z."/>
            <person name="Wang X."/>
            <person name="Wang C.C."/>
            <person name="Yang T.C."/>
            <person name="Huo Q.B."/>
            <person name="Li W."/>
            <person name="Chen H.Y."/>
            <person name="Chen S.E."/>
            <person name="Zhou L.G."/>
            <person name="Ni X.B."/>
            <person name="Tian J.H."/>
            <person name="Sheng Y."/>
            <person name="Liu T."/>
            <person name="Pan Y.S."/>
            <person name="Xia L.Y."/>
            <person name="Li J."/>
            <person name="Zhao F."/>
            <person name="Cao W.C."/>
        </authorList>
    </citation>
    <scope>NUCLEOTIDE SEQUENCE [LARGE SCALE GENOMIC DNA]</scope>
    <source>
        <strain evidence="2">HaeL-2018</strain>
    </source>
</reference>
<feature type="region of interest" description="Disordered" evidence="1">
    <location>
        <begin position="175"/>
        <end position="198"/>
    </location>
</feature>
<comment type="caution">
    <text evidence="2">The sequence shown here is derived from an EMBL/GenBank/DDBJ whole genome shotgun (WGS) entry which is preliminary data.</text>
</comment>
<dbReference type="AlphaFoldDB" id="A0A9J6FEP1"/>
<gene>
    <name evidence="2" type="ORF">HPB48_003905</name>
</gene>
<accession>A0A9J6FEP1</accession>
<protein>
    <submittedName>
        <fullName evidence="2">Uncharacterized protein</fullName>
    </submittedName>
</protein>
<dbReference type="Proteomes" id="UP000821853">
    <property type="component" value="Chromosome 1"/>
</dbReference>
<organism evidence="2 3">
    <name type="scientific">Haemaphysalis longicornis</name>
    <name type="common">Bush tick</name>
    <dbReference type="NCBI Taxonomy" id="44386"/>
    <lineage>
        <taxon>Eukaryota</taxon>
        <taxon>Metazoa</taxon>
        <taxon>Ecdysozoa</taxon>
        <taxon>Arthropoda</taxon>
        <taxon>Chelicerata</taxon>
        <taxon>Arachnida</taxon>
        <taxon>Acari</taxon>
        <taxon>Parasitiformes</taxon>
        <taxon>Ixodida</taxon>
        <taxon>Ixodoidea</taxon>
        <taxon>Ixodidae</taxon>
        <taxon>Haemaphysalinae</taxon>
        <taxon>Haemaphysalis</taxon>
    </lineage>
</organism>
<sequence length="198" mass="20361">MESNEVVLRRVSVRRGPARCVRVRRARAPGGLLPGVPVQRGRAAVAALAAASRVAHALLQPLADFRRRVLGSSAGHRAGAEQLPACLRHLPRGPGALHRAGARGVPAVGTLGVCVPPLGAGHQPLRGHSAAPALRGHGDASFLRAGHCRPVGPARAHLPGLLLVGARPGAPVPRLHPGGVRARPRLQPDTAGALLDAR</sequence>
<evidence type="ECO:0000313" key="3">
    <source>
        <dbReference type="Proteomes" id="UP000821853"/>
    </source>
</evidence>
<evidence type="ECO:0000256" key="1">
    <source>
        <dbReference type="SAM" id="MobiDB-lite"/>
    </source>
</evidence>
<name>A0A9J6FEP1_HAELO</name>
<proteinExistence type="predicted"/>
<dbReference type="EMBL" id="JABSTR010000001">
    <property type="protein sequence ID" value="KAH9361421.1"/>
    <property type="molecule type" value="Genomic_DNA"/>
</dbReference>
<keyword evidence="3" id="KW-1185">Reference proteome</keyword>